<gene>
    <name evidence="3" type="ORF">ACCQ40_01520</name>
</gene>
<accession>A0ABW9MUF8</accession>
<proteinExistence type="predicted"/>
<dbReference type="EMBL" id="JBGMEH010000001">
    <property type="protein sequence ID" value="MFO3715465.1"/>
    <property type="molecule type" value="Genomic_DNA"/>
</dbReference>
<feature type="signal peptide" evidence="2">
    <location>
        <begin position="1"/>
        <end position="26"/>
    </location>
</feature>
<evidence type="ECO:0000256" key="1">
    <source>
        <dbReference type="SAM" id="MobiDB-lite"/>
    </source>
</evidence>
<feature type="chain" id="PRO_5045774526" evidence="2">
    <location>
        <begin position="27"/>
        <end position="240"/>
    </location>
</feature>
<feature type="compositionally biased region" description="Acidic residues" evidence="1">
    <location>
        <begin position="139"/>
        <end position="151"/>
    </location>
</feature>
<keyword evidence="4" id="KW-1185">Reference proteome</keyword>
<evidence type="ECO:0000256" key="2">
    <source>
        <dbReference type="SAM" id="SignalP"/>
    </source>
</evidence>
<organism evidence="3 4">
    <name type="scientific">Anaerococcus cruorum</name>
    <dbReference type="NCBI Taxonomy" id="3115617"/>
    <lineage>
        <taxon>Bacteria</taxon>
        <taxon>Bacillati</taxon>
        <taxon>Bacillota</taxon>
        <taxon>Tissierellia</taxon>
        <taxon>Tissierellales</taxon>
        <taxon>Peptoniphilaceae</taxon>
        <taxon>Anaerococcus</taxon>
    </lineage>
</organism>
<name>A0ABW9MUF8_9FIRM</name>
<dbReference type="RefSeq" id="WP_410032315.1">
    <property type="nucleotide sequence ID" value="NZ_JBGMEH010000001.1"/>
</dbReference>
<evidence type="ECO:0000313" key="4">
    <source>
        <dbReference type="Proteomes" id="UP001638015"/>
    </source>
</evidence>
<evidence type="ECO:0000313" key="3">
    <source>
        <dbReference type="EMBL" id="MFO3715465.1"/>
    </source>
</evidence>
<keyword evidence="2" id="KW-0732">Signal</keyword>
<feature type="region of interest" description="Disordered" evidence="1">
    <location>
        <begin position="99"/>
        <end position="123"/>
    </location>
</feature>
<sequence>MKIKKILPKTLALTILTSTLINPSFASGVNTNSGFYRSSRTRQAYVNLTNEQRLELDAMNKNNNGWLTIKEVKDYGRHSLPVVKGQSYLYPFMDDRNNNGMVGENETEGSENSTSREDIDQENNQEALEEIFDEEIENSEKVEEENLEENLDSPQTPIPNEEIEEKPVENQIPSAYLDRLEESLENAKTSIGGAELLIQIMPKFSTINRELIQNLIEKQYQIIARAEKILIANGREIVND</sequence>
<comment type="caution">
    <text evidence="3">The sequence shown here is derived from an EMBL/GenBank/DDBJ whole genome shotgun (WGS) entry which is preliminary data.</text>
</comment>
<protein>
    <submittedName>
        <fullName evidence="3">Uncharacterized protein</fullName>
    </submittedName>
</protein>
<dbReference type="Proteomes" id="UP001638015">
    <property type="component" value="Unassembled WGS sequence"/>
</dbReference>
<reference evidence="3 4" key="1">
    <citation type="journal article" date="2025" name="Anaerobe">
        <title>Description of Anaerococcus kampingiae sp. nov., Anaerococcus groningensis sp. nov., Anaerococcus martiniensis sp. nov., and Anaerococcus cruorum sp. nov., isolated from human clinical specimens.</title>
        <authorList>
            <person name="Boiten K.E."/>
            <person name="Meijer J."/>
            <person name="van Wezel E.M."/>
            <person name="Veloo A.C.M."/>
        </authorList>
    </citation>
    <scope>NUCLEOTIDE SEQUENCE [LARGE SCALE GENOMIC DNA]</scope>
    <source>
        <strain evidence="3 4">ENR1039</strain>
    </source>
</reference>
<feature type="region of interest" description="Disordered" evidence="1">
    <location>
        <begin position="139"/>
        <end position="160"/>
    </location>
</feature>